<sequence length="274" mass="30284">MGIKVYRPTSPGRRGMSVNTRDQVTASEPHRALVEKIDRHTGRNNYGRKTSRFRGGGHKQLYRVIDFKRDKFGVPGKVATVEYDPNRTTFIALINYADGEKRYILAPEGLKVGDSVISDQAADIKPGNSLPLRNIPVGTIIHNLEIKIGKGGQLVRTAGSGAQLMAREGDWTQVRLPSGEVRRVHIDCRATVGTLSNGDHSRVSLGKAGRTRWLGIRPHNRGVTMNPVDHPMGGGEGRTSGGRHPCSPWGILSKGYRTRHNKRTDVFIVSRRKK</sequence>
<comment type="function">
    <text evidence="5">One of the primary rRNA binding proteins. Required for association of the 30S and 50S subunits to form the 70S ribosome, for tRNA binding and peptide bond formation. It has been suggested to have peptidyltransferase activity; this is somewhat controversial. Makes several contacts with the 16S rRNA in the 70S ribosome.</text>
</comment>
<evidence type="ECO:0000259" key="7">
    <source>
        <dbReference type="SMART" id="SM01382"/>
    </source>
</evidence>
<dbReference type="GO" id="GO:0016740">
    <property type="term" value="F:transferase activity"/>
    <property type="evidence" value="ECO:0007669"/>
    <property type="project" value="InterPro"/>
</dbReference>
<evidence type="ECO:0000256" key="1">
    <source>
        <dbReference type="ARBA" id="ARBA00005636"/>
    </source>
</evidence>
<dbReference type="GO" id="GO:0003735">
    <property type="term" value="F:structural constituent of ribosome"/>
    <property type="evidence" value="ECO:0007669"/>
    <property type="project" value="InterPro"/>
</dbReference>
<dbReference type="EMBL" id="JAPNKE010000002">
    <property type="protein sequence ID" value="MCY1012138.1"/>
    <property type="molecule type" value="Genomic_DNA"/>
</dbReference>
<feature type="region of interest" description="Disordered" evidence="6">
    <location>
        <begin position="218"/>
        <end position="245"/>
    </location>
</feature>
<reference evidence="9" key="1">
    <citation type="submission" date="2022-11" db="EMBL/GenBank/DDBJ databases">
        <title>Minimal conservation of predation-associated metabolite biosynthetic gene clusters underscores biosynthetic potential of Myxococcota including descriptions for ten novel species: Archangium lansinium sp. nov., Myxococcus landrumus sp. nov., Nannocystis bai.</title>
        <authorList>
            <person name="Ahearne A."/>
            <person name="Stevens C."/>
            <person name="Phillips K."/>
        </authorList>
    </citation>
    <scope>NUCLEOTIDE SEQUENCE</scope>
    <source>
        <strain evidence="9">Na p29</strain>
    </source>
</reference>
<dbReference type="GO" id="GO:0015934">
    <property type="term" value="C:large ribosomal subunit"/>
    <property type="evidence" value="ECO:0007669"/>
    <property type="project" value="InterPro"/>
</dbReference>
<dbReference type="InterPro" id="IPR014722">
    <property type="entry name" value="Rib_uL2_dom2"/>
</dbReference>
<dbReference type="GO" id="GO:0002181">
    <property type="term" value="P:cytoplasmic translation"/>
    <property type="evidence" value="ECO:0007669"/>
    <property type="project" value="TreeGrafter"/>
</dbReference>
<comment type="subunit">
    <text evidence="5">Part of the 50S ribosomal subunit. Forms a bridge to the 30S subunit in the 70S ribosome.</text>
</comment>
<dbReference type="FunFam" id="4.10.950.10:FF:000001">
    <property type="entry name" value="50S ribosomal protein L2"/>
    <property type="match status" value="1"/>
</dbReference>
<dbReference type="InterPro" id="IPR022671">
    <property type="entry name" value="Ribosomal_uL2_CS"/>
</dbReference>
<dbReference type="SUPFAM" id="SSF50249">
    <property type="entry name" value="Nucleic acid-binding proteins"/>
    <property type="match status" value="1"/>
</dbReference>
<dbReference type="SUPFAM" id="SSF50104">
    <property type="entry name" value="Translation proteins SH3-like domain"/>
    <property type="match status" value="1"/>
</dbReference>
<name>A0A9X3F5S8_9BACT</name>
<accession>A0A9X3F5S8</accession>
<dbReference type="InterPro" id="IPR005880">
    <property type="entry name" value="Ribosomal_uL2_bac/org-type"/>
</dbReference>
<dbReference type="GO" id="GO:0019843">
    <property type="term" value="F:rRNA binding"/>
    <property type="evidence" value="ECO:0007669"/>
    <property type="project" value="UniProtKB-UniRule"/>
</dbReference>
<dbReference type="InterPro" id="IPR002171">
    <property type="entry name" value="Ribosomal_uL2"/>
</dbReference>
<proteinExistence type="inferred from homology"/>
<dbReference type="InterPro" id="IPR008991">
    <property type="entry name" value="Translation_prot_SH3-like_sf"/>
</dbReference>
<dbReference type="PROSITE" id="PS00467">
    <property type="entry name" value="RIBOSOMAL_L2"/>
    <property type="match status" value="1"/>
</dbReference>
<feature type="compositionally biased region" description="Polar residues" evidence="6">
    <location>
        <begin position="17"/>
        <end position="26"/>
    </location>
</feature>
<dbReference type="Pfam" id="PF03947">
    <property type="entry name" value="Ribosomal_L2_C"/>
    <property type="match status" value="1"/>
</dbReference>
<dbReference type="Gene3D" id="2.40.50.140">
    <property type="entry name" value="Nucleic acid-binding proteins"/>
    <property type="match status" value="1"/>
</dbReference>
<keyword evidence="2 5" id="KW-0689">Ribosomal protein</keyword>
<evidence type="ECO:0000313" key="9">
    <source>
        <dbReference type="EMBL" id="MCY1012138.1"/>
    </source>
</evidence>
<dbReference type="Gene3D" id="4.10.950.10">
    <property type="entry name" value="Ribosomal protein L2, domain 3"/>
    <property type="match status" value="1"/>
</dbReference>
<evidence type="ECO:0000259" key="8">
    <source>
        <dbReference type="SMART" id="SM01383"/>
    </source>
</evidence>
<evidence type="ECO:0000256" key="4">
    <source>
        <dbReference type="ARBA" id="ARBA00035242"/>
    </source>
</evidence>
<evidence type="ECO:0000256" key="2">
    <source>
        <dbReference type="ARBA" id="ARBA00022980"/>
    </source>
</evidence>
<evidence type="ECO:0000256" key="6">
    <source>
        <dbReference type="SAM" id="MobiDB-lite"/>
    </source>
</evidence>
<keyword evidence="3 5" id="KW-0687">Ribonucleoprotein</keyword>
<comment type="caution">
    <text evidence="9">The sequence shown here is derived from an EMBL/GenBank/DDBJ whole genome shotgun (WGS) entry which is preliminary data.</text>
</comment>
<dbReference type="InterPro" id="IPR014726">
    <property type="entry name" value="Ribosomal_uL2_dom3"/>
</dbReference>
<dbReference type="PIRSF" id="PIRSF002158">
    <property type="entry name" value="Ribosomal_L2"/>
    <property type="match status" value="1"/>
</dbReference>
<feature type="domain" description="Large ribosomal subunit protein uL2 RNA-binding" evidence="8">
    <location>
        <begin position="42"/>
        <end position="118"/>
    </location>
</feature>
<dbReference type="HAMAP" id="MF_01320_B">
    <property type="entry name" value="Ribosomal_uL2_B"/>
    <property type="match status" value="1"/>
</dbReference>
<protein>
    <recommendedName>
        <fullName evidence="4 5">Large ribosomal subunit protein uL2</fullName>
    </recommendedName>
</protein>
<evidence type="ECO:0000256" key="3">
    <source>
        <dbReference type="ARBA" id="ARBA00023274"/>
    </source>
</evidence>
<dbReference type="InterPro" id="IPR022666">
    <property type="entry name" value="Ribosomal_uL2_RNA-bd_dom"/>
</dbReference>
<dbReference type="PANTHER" id="PTHR13691">
    <property type="entry name" value="RIBOSOMAL PROTEIN L2"/>
    <property type="match status" value="1"/>
</dbReference>
<dbReference type="Gene3D" id="2.30.30.30">
    <property type="match status" value="1"/>
</dbReference>
<comment type="similarity">
    <text evidence="1 5">Belongs to the universal ribosomal protein uL2 family.</text>
</comment>
<dbReference type="SMART" id="SM01382">
    <property type="entry name" value="Ribosomal_L2_C"/>
    <property type="match status" value="1"/>
</dbReference>
<dbReference type="InterPro" id="IPR022669">
    <property type="entry name" value="Ribosomal_uL2_C"/>
</dbReference>
<feature type="domain" description="Large ribosomal subunit protein uL2 C-terminal" evidence="7">
    <location>
        <begin position="124"/>
        <end position="252"/>
    </location>
</feature>
<evidence type="ECO:0000256" key="5">
    <source>
        <dbReference type="HAMAP-Rule" id="MF_01320"/>
    </source>
</evidence>
<dbReference type="RefSeq" id="WP_267775469.1">
    <property type="nucleotide sequence ID" value="NZ_CP185339.1"/>
</dbReference>
<feature type="region of interest" description="Disordered" evidence="6">
    <location>
        <begin position="1"/>
        <end position="26"/>
    </location>
</feature>
<keyword evidence="5" id="KW-0699">rRNA-binding</keyword>
<dbReference type="FunFam" id="2.30.30.30:FF:000001">
    <property type="entry name" value="50S ribosomal protein L2"/>
    <property type="match status" value="1"/>
</dbReference>
<dbReference type="Proteomes" id="UP001150924">
    <property type="component" value="Unassembled WGS sequence"/>
</dbReference>
<organism evidence="9 10">
    <name type="scientific">Nannocystis pusilla</name>
    <dbReference type="NCBI Taxonomy" id="889268"/>
    <lineage>
        <taxon>Bacteria</taxon>
        <taxon>Pseudomonadati</taxon>
        <taxon>Myxococcota</taxon>
        <taxon>Polyangia</taxon>
        <taxon>Nannocystales</taxon>
        <taxon>Nannocystaceae</taxon>
        <taxon>Nannocystis</taxon>
    </lineage>
</organism>
<dbReference type="InterPro" id="IPR012340">
    <property type="entry name" value="NA-bd_OB-fold"/>
</dbReference>
<dbReference type="FunFam" id="2.40.50.140:FF:000003">
    <property type="entry name" value="50S ribosomal protein L2"/>
    <property type="match status" value="1"/>
</dbReference>
<dbReference type="SMART" id="SM01383">
    <property type="entry name" value="Ribosomal_L2"/>
    <property type="match status" value="1"/>
</dbReference>
<dbReference type="NCBIfam" id="TIGR01171">
    <property type="entry name" value="rplB_bact"/>
    <property type="match status" value="1"/>
</dbReference>
<evidence type="ECO:0000313" key="10">
    <source>
        <dbReference type="Proteomes" id="UP001150924"/>
    </source>
</evidence>
<dbReference type="AlphaFoldDB" id="A0A9X3F5S8"/>
<gene>
    <name evidence="5 9" type="primary">rplB</name>
    <name evidence="9" type="ORF">OV079_42675</name>
</gene>
<dbReference type="Pfam" id="PF00181">
    <property type="entry name" value="Ribosomal_L2_N"/>
    <property type="match status" value="1"/>
</dbReference>
<keyword evidence="10" id="KW-1185">Reference proteome</keyword>
<dbReference type="PANTHER" id="PTHR13691:SF5">
    <property type="entry name" value="LARGE RIBOSOMAL SUBUNIT PROTEIN UL2M"/>
    <property type="match status" value="1"/>
</dbReference>
<keyword evidence="5" id="KW-0694">RNA-binding</keyword>